<evidence type="ECO:0000313" key="4">
    <source>
        <dbReference type="Proteomes" id="UP000434957"/>
    </source>
</evidence>
<keyword evidence="4" id="KW-1185">Reference proteome</keyword>
<dbReference type="Pfam" id="PF02141">
    <property type="entry name" value="DENN"/>
    <property type="match status" value="1"/>
</dbReference>
<dbReference type="AlphaFoldDB" id="A0A6A4DXZ8"/>
<dbReference type="PANTHER" id="PTHR12296">
    <property type="entry name" value="DENN DOMAIN-CONTAINING PROTEIN 4"/>
    <property type="match status" value="1"/>
</dbReference>
<gene>
    <name evidence="3" type="ORF">PR003_g19358</name>
</gene>
<feature type="region of interest" description="Disordered" evidence="1">
    <location>
        <begin position="50"/>
        <end position="102"/>
    </location>
</feature>
<dbReference type="SMART" id="SM00799">
    <property type="entry name" value="DENN"/>
    <property type="match status" value="1"/>
</dbReference>
<organism evidence="3 4">
    <name type="scientific">Phytophthora rubi</name>
    <dbReference type="NCBI Taxonomy" id="129364"/>
    <lineage>
        <taxon>Eukaryota</taxon>
        <taxon>Sar</taxon>
        <taxon>Stramenopiles</taxon>
        <taxon>Oomycota</taxon>
        <taxon>Peronosporomycetes</taxon>
        <taxon>Peronosporales</taxon>
        <taxon>Peronosporaceae</taxon>
        <taxon>Phytophthora</taxon>
    </lineage>
</organism>
<dbReference type="EMBL" id="QXFT01001624">
    <property type="protein sequence ID" value="KAE9314015.1"/>
    <property type="molecule type" value="Genomic_DNA"/>
</dbReference>
<name>A0A6A4DXZ8_9STRA</name>
<feature type="region of interest" description="Disordered" evidence="1">
    <location>
        <begin position="232"/>
        <end position="260"/>
    </location>
</feature>
<dbReference type="InterPro" id="IPR051696">
    <property type="entry name" value="DENN_Domain_GEFs"/>
</dbReference>
<evidence type="ECO:0000313" key="3">
    <source>
        <dbReference type="EMBL" id="KAE9314015.1"/>
    </source>
</evidence>
<dbReference type="GO" id="GO:0031410">
    <property type="term" value="C:cytoplasmic vesicle"/>
    <property type="evidence" value="ECO:0007669"/>
    <property type="project" value="TreeGrafter"/>
</dbReference>
<evidence type="ECO:0000259" key="2">
    <source>
        <dbReference type="PROSITE" id="PS50211"/>
    </source>
</evidence>
<feature type="compositionally biased region" description="Polar residues" evidence="1">
    <location>
        <begin position="232"/>
        <end position="245"/>
    </location>
</feature>
<dbReference type="InterPro" id="IPR001194">
    <property type="entry name" value="cDENN_dom"/>
</dbReference>
<dbReference type="InterPro" id="IPR043153">
    <property type="entry name" value="DENN_C"/>
</dbReference>
<protein>
    <recommendedName>
        <fullName evidence="2">UDENN domain-containing protein</fullName>
    </recommendedName>
</protein>
<comment type="caution">
    <text evidence="3">The sequence shown here is derived from an EMBL/GenBank/DDBJ whole genome shotgun (WGS) entry which is preliminary data.</text>
</comment>
<dbReference type="PROSITE" id="PS50211">
    <property type="entry name" value="DENN"/>
    <property type="match status" value="1"/>
</dbReference>
<dbReference type="Gene3D" id="3.40.50.11500">
    <property type="match status" value="1"/>
</dbReference>
<feature type="region of interest" description="Disordered" evidence="1">
    <location>
        <begin position="145"/>
        <end position="219"/>
    </location>
</feature>
<dbReference type="PANTHER" id="PTHR12296:SF21">
    <property type="entry name" value="DENN DOMAIN-CONTAINING PROTEIN 3"/>
    <property type="match status" value="1"/>
</dbReference>
<proteinExistence type="predicted"/>
<dbReference type="Proteomes" id="UP000434957">
    <property type="component" value="Unassembled WGS sequence"/>
</dbReference>
<accession>A0A6A4DXZ8</accession>
<feature type="compositionally biased region" description="Pro residues" evidence="1">
    <location>
        <begin position="191"/>
        <end position="204"/>
    </location>
</feature>
<evidence type="ECO:0000256" key="1">
    <source>
        <dbReference type="SAM" id="MobiDB-lite"/>
    </source>
</evidence>
<dbReference type="InterPro" id="IPR037516">
    <property type="entry name" value="Tripartite_DENN"/>
</dbReference>
<feature type="compositionally biased region" description="Low complexity" evidence="1">
    <location>
        <begin position="156"/>
        <end position="169"/>
    </location>
</feature>
<dbReference type="GO" id="GO:0032483">
    <property type="term" value="P:regulation of Rab protein signal transduction"/>
    <property type="evidence" value="ECO:0007669"/>
    <property type="project" value="TreeGrafter"/>
</dbReference>
<sequence length="667" mass="72330">MADGDVPRAERTWSASNLLQSVADAAAAVQPLPANFGKLVDDLHMVLASPSKLDLPQDGRQSTSMRSDGAVMQESMEPRSPNFLISPSSPANKSSPSSTLSVLSAAATSLKDKTQQVAQQQKRALSAFQQKGGLVSWLHGEMEDSDGRSFNKSVNSTAWPAASAPTSPTHQTVGDFLSFVDSSDRDDLRTPPSPRSPAESPIPPGIAGRRRSMPNMKSGSLLDNLFDKVTGGATSPTVQSSSASPQARVKLRPAVSTTRSPTTSFDDFVNVAVLPDGSINFTDVSPNDTEKSTPEQTILQQTIEPFLNPSASIHPAASKPLAFNFSAGSGDKLVYGAVMWLPVGLNDTPGTEELPRGICIISRFPLVDSMRHFLSSLWTRSGGTFKHCGADTMSIAQEDAEYASLSMGQHFLAGNREHQLGEPDINLLPAVDFKLSDLFDCLSLTNVLRLFAFVLLEKKIVLVASSYTILLSVGEALRSLLHPLVWSHVYVPVLPLALKDCLQCPTPFIFGLHDSYVRRSDMPRPSHDLVIVNLDRDSLTGGGDVFLPPVRHSMLREELFRLCKPHLTSRDSVDSFDAAASSSEFPTSAIRRLFRKHLTEILASLEPCVTRFELNGQCVSVVDNVNSNQWPADTARFCSAMLHTQAVSTYLASPRSDDRANVDRIFV</sequence>
<feature type="domain" description="UDENN" evidence="2">
    <location>
        <begin position="252"/>
        <end position="661"/>
    </location>
</feature>
<reference evidence="3 4" key="1">
    <citation type="submission" date="2018-08" db="EMBL/GenBank/DDBJ databases">
        <title>Genomic investigation of the strawberry pathogen Phytophthora fragariae indicates pathogenicity is determined by transcriptional variation in three key races.</title>
        <authorList>
            <person name="Adams T.M."/>
            <person name="Armitage A.D."/>
            <person name="Sobczyk M.K."/>
            <person name="Bates H.J."/>
            <person name="Dunwell J.M."/>
            <person name="Nellist C.F."/>
            <person name="Harrison R.J."/>
        </authorList>
    </citation>
    <scope>NUCLEOTIDE SEQUENCE [LARGE SCALE GENOMIC DNA]</scope>
    <source>
        <strain evidence="3 4">SCRP333</strain>
    </source>
</reference>
<feature type="compositionally biased region" description="Low complexity" evidence="1">
    <location>
        <begin position="86"/>
        <end position="102"/>
    </location>
</feature>